<keyword evidence="4" id="KW-0256">Endoplasmic reticulum</keyword>
<evidence type="ECO:0000256" key="3">
    <source>
        <dbReference type="ARBA" id="ARBA00022692"/>
    </source>
</evidence>
<dbReference type="Pfam" id="PF06775">
    <property type="entry name" value="Seipin"/>
    <property type="match status" value="1"/>
</dbReference>
<dbReference type="GO" id="GO:0006629">
    <property type="term" value="P:lipid metabolic process"/>
    <property type="evidence" value="ECO:0007669"/>
    <property type="project" value="UniProtKB-KW"/>
</dbReference>
<organism evidence="9 10">
    <name type="scientific">Caenorhabditis japonica</name>
    <dbReference type="NCBI Taxonomy" id="281687"/>
    <lineage>
        <taxon>Eukaryota</taxon>
        <taxon>Metazoa</taxon>
        <taxon>Ecdysozoa</taxon>
        <taxon>Nematoda</taxon>
        <taxon>Chromadorea</taxon>
        <taxon>Rhabditida</taxon>
        <taxon>Rhabditina</taxon>
        <taxon>Rhabditomorpha</taxon>
        <taxon>Rhabditoidea</taxon>
        <taxon>Rhabditidae</taxon>
        <taxon>Peloderinae</taxon>
        <taxon>Caenorhabditis</taxon>
    </lineage>
</organism>
<protein>
    <recommendedName>
        <fullName evidence="2">Seipin</fullName>
    </recommendedName>
</protein>
<accession>A0A8R1DZ39</accession>
<dbReference type="AlphaFoldDB" id="A0A8R1DZ39"/>
<feature type="transmembrane region" description="Helical" evidence="8">
    <location>
        <begin position="202"/>
        <end position="226"/>
    </location>
</feature>
<evidence type="ECO:0000256" key="2">
    <source>
        <dbReference type="ARBA" id="ARBA00022064"/>
    </source>
</evidence>
<feature type="transmembrane region" description="Helical" evidence="8">
    <location>
        <begin position="12"/>
        <end position="33"/>
    </location>
</feature>
<dbReference type="GO" id="GO:0140042">
    <property type="term" value="P:lipid droplet formation"/>
    <property type="evidence" value="ECO:0007669"/>
    <property type="project" value="UniProtKB-ARBA"/>
</dbReference>
<dbReference type="PANTHER" id="PTHR21212:SF0">
    <property type="entry name" value="SEIPIN"/>
    <property type="match status" value="1"/>
</dbReference>
<keyword evidence="6" id="KW-0443">Lipid metabolism</keyword>
<keyword evidence="7 8" id="KW-0472">Membrane</keyword>
<reference evidence="9" key="2">
    <citation type="submission" date="2022-06" db="UniProtKB">
        <authorList>
            <consortium name="EnsemblMetazoa"/>
        </authorList>
    </citation>
    <scope>IDENTIFICATION</scope>
    <source>
        <strain evidence="9">DF5081</strain>
    </source>
</reference>
<keyword evidence="5 8" id="KW-1133">Transmembrane helix</keyword>
<comment type="subcellular location">
    <subcellularLocation>
        <location evidence="1">Endoplasmic reticulum membrane</location>
        <topology evidence="1">Multi-pass membrane protein</topology>
    </subcellularLocation>
</comment>
<evidence type="ECO:0000313" key="10">
    <source>
        <dbReference type="Proteomes" id="UP000005237"/>
    </source>
</evidence>
<evidence type="ECO:0000313" key="9">
    <source>
        <dbReference type="EnsemblMetazoa" id="CJA16268.1"/>
    </source>
</evidence>
<evidence type="ECO:0000256" key="8">
    <source>
        <dbReference type="SAM" id="Phobius"/>
    </source>
</evidence>
<proteinExistence type="predicted"/>
<dbReference type="Proteomes" id="UP000005237">
    <property type="component" value="Unassembled WGS sequence"/>
</dbReference>
<dbReference type="CDD" id="cd23995">
    <property type="entry name" value="Seipin_BSCL2_like"/>
    <property type="match status" value="1"/>
</dbReference>
<keyword evidence="3 8" id="KW-0812">Transmembrane</keyword>
<keyword evidence="10" id="KW-1185">Reference proteome</keyword>
<name>A0A8R1DZ39_CAEJA</name>
<evidence type="ECO:0000256" key="5">
    <source>
        <dbReference type="ARBA" id="ARBA00022989"/>
    </source>
</evidence>
<evidence type="ECO:0000256" key="7">
    <source>
        <dbReference type="ARBA" id="ARBA00023136"/>
    </source>
</evidence>
<reference evidence="10" key="1">
    <citation type="submission" date="2010-08" db="EMBL/GenBank/DDBJ databases">
        <authorList>
            <consortium name="Caenorhabditis japonica Sequencing Consortium"/>
            <person name="Wilson R.K."/>
        </authorList>
    </citation>
    <scope>NUCLEOTIDE SEQUENCE [LARGE SCALE GENOMIC DNA]</scope>
    <source>
        <strain evidence="10">DF5081</strain>
    </source>
</reference>
<dbReference type="PANTHER" id="PTHR21212">
    <property type="entry name" value="BERNARDINELLI-SEIP CONGENITAL LIPODYSTROPHY 2 HOMOLOG BSCL2 PROTEIN"/>
    <property type="match status" value="1"/>
</dbReference>
<sequence>MGSAKERVVSIFFELCLTLIIAFLTPLVTRYALLPSSVHQQYPLNVVFRTCEHDLHSVCSFPAATLDYEQNSLFSPDILYYLNVRLKFADVANSKFLGLFQSVLRVEDENSKVLKQYTRSAYVKEPGMMTKAYHLFFYPLYLFGFFDDHQNSLVIPMTADYRETAEVPSTKLTFTIQDKFANVEDAELIVTARFGLIRHILYYWPTVSYVAIFLAVLALGIFLTGFKLAWQGYRTRSAAALEKDRREILRNQEEEDEGATKCDKNSNLKTEIVKNEETELRKRK</sequence>
<dbReference type="OMA" id="YYWPTTS"/>
<dbReference type="EnsemblMetazoa" id="CJA16268.1">
    <property type="protein sequence ID" value="CJA16268.1"/>
    <property type="gene ID" value="WBGene00135472"/>
</dbReference>
<evidence type="ECO:0000256" key="4">
    <source>
        <dbReference type="ARBA" id="ARBA00022824"/>
    </source>
</evidence>
<dbReference type="InterPro" id="IPR009617">
    <property type="entry name" value="Seipin"/>
</dbReference>
<evidence type="ECO:0000256" key="1">
    <source>
        <dbReference type="ARBA" id="ARBA00004477"/>
    </source>
</evidence>
<evidence type="ECO:0000256" key="6">
    <source>
        <dbReference type="ARBA" id="ARBA00023098"/>
    </source>
</evidence>
<dbReference type="GO" id="GO:0005789">
    <property type="term" value="C:endoplasmic reticulum membrane"/>
    <property type="evidence" value="ECO:0007669"/>
    <property type="project" value="UniProtKB-SubCell"/>
</dbReference>